<sequence>MELRQHPEEASEGAEPVVVADRVVDVVYGVSDMRDLIAMEDSSLAILADALASLSSGDR</sequence>
<proteinExistence type="predicted"/>
<organism evidence="1 2">
    <name type="scientific">Phenylobacterium koreense</name>
    <dbReference type="NCBI Taxonomy" id="266125"/>
    <lineage>
        <taxon>Bacteria</taxon>
        <taxon>Pseudomonadati</taxon>
        <taxon>Pseudomonadota</taxon>
        <taxon>Alphaproteobacteria</taxon>
        <taxon>Caulobacterales</taxon>
        <taxon>Caulobacteraceae</taxon>
        <taxon>Phenylobacterium</taxon>
    </lineage>
</organism>
<dbReference type="EMBL" id="JBEPLU010000002">
    <property type="protein sequence ID" value="MET3527265.1"/>
    <property type="molecule type" value="Genomic_DNA"/>
</dbReference>
<evidence type="ECO:0000313" key="1">
    <source>
        <dbReference type="EMBL" id="MET3527265.1"/>
    </source>
</evidence>
<evidence type="ECO:0000313" key="2">
    <source>
        <dbReference type="Proteomes" id="UP001549110"/>
    </source>
</evidence>
<name>A0ABV2EJR9_9CAUL</name>
<gene>
    <name evidence="1" type="ORF">ABID41_002383</name>
</gene>
<evidence type="ECO:0008006" key="3">
    <source>
        <dbReference type="Google" id="ProtNLM"/>
    </source>
</evidence>
<keyword evidence="2" id="KW-1185">Reference proteome</keyword>
<protein>
    <recommendedName>
        <fullName evidence="3">Chemotaxis protein CheW</fullName>
    </recommendedName>
</protein>
<dbReference type="Proteomes" id="UP001549110">
    <property type="component" value="Unassembled WGS sequence"/>
</dbReference>
<reference evidence="1 2" key="1">
    <citation type="submission" date="2024-06" db="EMBL/GenBank/DDBJ databases">
        <title>Genomic Encyclopedia of Type Strains, Phase IV (KMG-IV): sequencing the most valuable type-strain genomes for metagenomic binning, comparative biology and taxonomic classification.</title>
        <authorList>
            <person name="Goeker M."/>
        </authorList>
    </citation>
    <scope>NUCLEOTIDE SEQUENCE [LARGE SCALE GENOMIC DNA]</scope>
    <source>
        <strain evidence="1 2">DSM 17809</strain>
    </source>
</reference>
<comment type="caution">
    <text evidence="1">The sequence shown here is derived from an EMBL/GenBank/DDBJ whole genome shotgun (WGS) entry which is preliminary data.</text>
</comment>
<accession>A0ABV2EJR9</accession>
<dbReference type="RefSeq" id="WP_354297760.1">
    <property type="nucleotide sequence ID" value="NZ_JBEPLU010000002.1"/>
</dbReference>